<comment type="caution">
    <text evidence="1">The sequence shown here is derived from an EMBL/GenBank/DDBJ whole genome shotgun (WGS) entry which is preliminary data.</text>
</comment>
<dbReference type="EMBL" id="MGEJ01000016">
    <property type="protein sequence ID" value="OGL80045.1"/>
    <property type="molecule type" value="Genomic_DNA"/>
</dbReference>
<reference evidence="1 2" key="1">
    <citation type="journal article" date="2016" name="Nat. Commun.">
        <title>Thousands of microbial genomes shed light on interconnected biogeochemical processes in an aquifer system.</title>
        <authorList>
            <person name="Anantharaman K."/>
            <person name="Brown C.T."/>
            <person name="Hug L.A."/>
            <person name="Sharon I."/>
            <person name="Castelle C.J."/>
            <person name="Probst A.J."/>
            <person name="Thomas B.C."/>
            <person name="Singh A."/>
            <person name="Wilkins M.J."/>
            <person name="Karaoz U."/>
            <person name="Brodie E.L."/>
            <person name="Williams K.H."/>
            <person name="Hubbard S.S."/>
            <person name="Banfield J.F."/>
        </authorList>
    </citation>
    <scope>NUCLEOTIDE SEQUENCE [LARGE SCALE GENOMIC DNA]</scope>
</reference>
<dbReference type="AlphaFoldDB" id="A0A1F7UP78"/>
<sequence>MELGDLEVYQLAREISRDVWVMYDRLDWHDKKITGDQWIRAIDSVGANLAEGFGRFHYLDKNKFNYNARGSLQEARHWTDILREHKKITDQECVMLISKLDKLNVKINNYISATRNQVK</sequence>
<dbReference type="Pfam" id="PF05635">
    <property type="entry name" value="23S_rRNA_IVP"/>
    <property type="match status" value="1"/>
</dbReference>
<dbReference type="InterPro" id="IPR012657">
    <property type="entry name" value="23S_rRNA-intervening_sequence"/>
</dbReference>
<proteinExistence type="predicted"/>
<dbReference type="SUPFAM" id="SSF158446">
    <property type="entry name" value="IVS-encoded protein-like"/>
    <property type="match status" value="1"/>
</dbReference>
<dbReference type="Proteomes" id="UP000176897">
    <property type="component" value="Unassembled WGS sequence"/>
</dbReference>
<dbReference type="NCBIfam" id="TIGR02436">
    <property type="entry name" value="four helix bundle protein"/>
    <property type="match status" value="1"/>
</dbReference>
<evidence type="ECO:0000313" key="2">
    <source>
        <dbReference type="Proteomes" id="UP000176897"/>
    </source>
</evidence>
<dbReference type="Gene3D" id="1.20.1440.60">
    <property type="entry name" value="23S rRNA-intervening sequence"/>
    <property type="match status" value="1"/>
</dbReference>
<accession>A0A1F7UP78</accession>
<organism evidence="1 2">
    <name type="scientific">Candidatus Uhrbacteria bacterium RIFCSPLOWO2_01_FULL_47_24</name>
    <dbReference type="NCBI Taxonomy" id="1802401"/>
    <lineage>
        <taxon>Bacteria</taxon>
        <taxon>Candidatus Uhriibacteriota</taxon>
    </lineage>
</organism>
<dbReference type="PANTHER" id="PTHR38471">
    <property type="entry name" value="FOUR HELIX BUNDLE PROTEIN"/>
    <property type="match status" value="1"/>
</dbReference>
<evidence type="ECO:0000313" key="1">
    <source>
        <dbReference type="EMBL" id="OGL80045.1"/>
    </source>
</evidence>
<gene>
    <name evidence="1" type="ORF">A3B21_03305</name>
</gene>
<dbReference type="PANTHER" id="PTHR38471:SF2">
    <property type="entry name" value="FOUR HELIX BUNDLE PROTEIN"/>
    <property type="match status" value="1"/>
</dbReference>
<name>A0A1F7UP78_9BACT</name>
<dbReference type="STRING" id="1802401.A3B21_03305"/>
<protein>
    <recommendedName>
        <fullName evidence="3">Four helix bundle protein</fullName>
    </recommendedName>
</protein>
<dbReference type="InterPro" id="IPR036583">
    <property type="entry name" value="23S_rRNA_IVS_sf"/>
</dbReference>
<evidence type="ECO:0008006" key="3">
    <source>
        <dbReference type="Google" id="ProtNLM"/>
    </source>
</evidence>